<dbReference type="PANTHER" id="PTHR41299">
    <property type="entry name" value="THIAMINE PYROPHOSPHOKINASE"/>
    <property type="match status" value="1"/>
</dbReference>
<dbReference type="GO" id="GO:0030975">
    <property type="term" value="F:thiamine binding"/>
    <property type="evidence" value="ECO:0007669"/>
    <property type="project" value="InterPro"/>
</dbReference>
<dbReference type="Pfam" id="PF04263">
    <property type="entry name" value="TPK_catalytic"/>
    <property type="match status" value="1"/>
</dbReference>
<proteinExistence type="predicted"/>
<dbReference type="InterPro" id="IPR007371">
    <property type="entry name" value="TPK_catalytic"/>
</dbReference>
<dbReference type="InterPro" id="IPR036759">
    <property type="entry name" value="TPK_catalytic_sf"/>
</dbReference>
<dbReference type="Proteomes" id="UP000029015">
    <property type="component" value="Unassembled WGS sequence"/>
</dbReference>
<comment type="caution">
    <text evidence="8">The sequence shown here is derived from an EMBL/GenBank/DDBJ whole genome shotgun (WGS) entry which is preliminary data.</text>
</comment>
<evidence type="ECO:0000256" key="5">
    <source>
        <dbReference type="SAM" id="MobiDB-lite"/>
    </source>
</evidence>
<dbReference type="GO" id="GO:0005524">
    <property type="term" value="F:ATP binding"/>
    <property type="evidence" value="ECO:0007669"/>
    <property type="project" value="UniProtKB-KW"/>
</dbReference>
<evidence type="ECO:0000313" key="9">
    <source>
        <dbReference type="Proteomes" id="UP000029015"/>
    </source>
</evidence>
<protein>
    <submittedName>
        <fullName evidence="8">Thiamin pyrophosphokinase</fullName>
    </submittedName>
</protein>
<dbReference type="InterPro" id="IPR053149">
    <property type="entry name" value="TPK"/>
</dbReference>
<evidence type="ECO:0000256" key="1">
    <source>
        <dbReference type="ARBA" id="ARBA00022679"/>
    </source>
</evidence>
<dbReference type="AlphaFoldDB" id="A0A086Z0Y1"/>
<dbReference type="SUPFAM" id="SSF63999">
    <property type="entry name" value="Thiamin pyrophosphokinase, catalytic domain"/>
    <property type="match status" value="1"/>
</dbReference>
<keyword evidence="1" id="KW-0808">Transferase</keyword>
<dbReference type="eggNOG" id="COG1564">
    <property type="taxonomic scope" value="Bacteria"/>
</dbReference>
<feature type="domain" description="Thiamin pyrophosphokinase catalytic" evidence="6">
    <location>
        <begin position="3"/>
        <end position="54"/>
    </location>
</feature>
<keyword evidence="3 8" id="KW-0418">Kinase</keyword>
<feature type="domain" description="Thiamin pyrophosphokinase thiamin-binding" evidence="7">
    <location>
        <begin position="88"/>
        <end position="147"/>
    </location>
</feature>
<evidence type="ECO:0000259" key="6">
    <source>
        <dbReference type="Pfam" id="PF04263"/>
    </source>
</evidence>
<dbReference type="STRING" id="1437605.AB656_03020"/>
<dbReference type="Pfam" id="PF04265">
    <property type="entry name" value="TPK_B1_binding"/>
    <property type="match status" value="1"/>
</dbReference>
<gene>
    <name evidence="8" type="ORF">BACT_0883</name>
</gene>
<reference evidence="8 9" key="1">
    <citation type="submission" date="2014-03" db="EMBL/GenBank/DDBJ databases">
        <title>Genomics of Bifidobacteria.</title>
        <authorList>
            <person name="Ventura M."/>
            <person name="Milani C."/>
            <person name="Lugli G.A."/>
        </authorList>
    </citation>
    <scope>NUCLEOTIDE SEQUENCE [LARGE SCALE GENOMIC DNA]</scope>
    <source>
        <strain evidence="8 9">DSM 22766</strain>
    </source>
</reference>
<dbReference type="EMBL" id="JGYK01000001">
    <property type="protein sequence ID" value="KFI40181.1"/>
    <property type="molecule type" value="Genomic_DNA"/>
</dbReference>
<evidence type="ECO:0000256" key="4">
    <source>
        <dbReference type="ARBA" id="ARBA00022840"/>
    </source>
</evidence>
<evidence type="ECO:0000259" key="7">
    <source>
        <dbReference type="Pfam" id="PF04265"/>
    </source>
</evidence>
<dbReference type="GO" id="GO:0016301">
    <property type="term" value="F:kinase activity"/>
    <property type="evidence" value="ECO:0007669"/>
    <property type="project" value="UniProtKB-KW"/>
</dbReference>
<evidence type="ECO:0000256" key="2">
    <source>
        <dbReference type="ARBA" id="ARBA00022741"/>
    </source>
</evidence>
<sequence>MAVSFVCRPKKDDTDMQAALKLGWARSFRRFTILGGLGGRIDHSIANVACLCLLAQSGGHGVLVGDGLALTVIRDGRLDFPAWWPSPEDGRMVSVFSASDISREVSETGLKYGLERAELDQGMSCGSGVSNEFLDGHPARIEVGQGSLIVSYPLSAPRPSWHTSLEPAGNLGPLDTSPSARLNRIRPVEPPGDA</sequence>
<dbReference type="CDD" id="cd07995">
    <property type="entry name" value="TPK"/>
    <property type="match status" value="1"/>
</dbReference>
<dbReference type="InterPro" id="IPR007373">
    <property type="entry name" value="Thiamin_PyroPKinase_B1-bd"/>
</dbReference>
<keyword evidence="9" id="KW-1185">Reference proteome</keyword>
<accession>A0A086Z0Y1</accession>
<feature type="region of interest" description="Disordered" evidence="5">
    <location>
        <begin position="163"/>
        <end position="194"/>
    </location>
</feature>
<dbReference type="GO" id="GO:0006772">
    <property type="term" value="P:thiamine metabolic process"/>
    <property type="evidence" value="ECO:0007669"/>
    <property type="project" value="InterPro"/>
</dbReference>
<evidence type="ECO:0000256" key="3">
    <source>
        <dbReference type="ARBA" id="ARBA00022777"/>
    </source>
</evidence>
<dbReference type="Gene3D" id="3.40.50.10240">
    <property type="entry name" value="Thiamin pyrophosphokinase, catalytic domain"/>
    <property type="match status" value="1"/>
</dbReference>
<dbReference type="PANTHER" id="PTHR41299:SF1">
    <property type="entry name" value="THIAMINE PYROPHOSPHOKINASE"/>
    <property type="match status" value="1"/>
</dbReference>
<dbReference type="GO" id="GO:0004788">
    <property type="term" value="F:thiamine diphosphokinase activity"/>
    <property type="evidence" value="ECO:0007669"/>
    <property type="project" value="InterPro"/>
</dbReference>
<evidence type="ECO:0000313" key="8">
    <source>
        <dbReference type="EMBL" id="KFI40181.1"/>
    </source>
</evidence>
<keyword evidence="4" id="KW-0067">ATP-binding</keyword>
<dbReference type="InterPro" id="IPR006282">
    <property type="entry name" value="Thi_PPkinase"/>
</dbReference>
<organism evidence="8 9">
    <name type="scientific">Bifidobacterium actinocoloniiforme DSM 22766</name>
    <dbReference type="NCBI Taxonomy" id="1437605"/>
    <lineage>
        <taxon>Bacteria</taxon>
        <taxon>Bacillati</taxon>
        <taxon>Actinomycetota</taxon>
        <taxon>Actinomycetes</taxon>
        <taxon>Bifidobacteriales</taxon>
        <taxon>Bifidobacteriaceae</taxon>
        <taxon>Bifidobacterium</taxon>
    </lineage>
</organism>
<name>A0A086Z0Y1_9BIFI</name>
<dbReference type="GO" id="GO:0009229">
    <property type="term" value="P:thiamine diphosphate biosynthetic process"/>
    <property type="evidence" value="ECO:0007669"/>
    <property type="project" value="InterPro"/>
</dbReference>
<keyword evidence="2" id="KW-0547">Nucleotide-binding</keyword>